<dbReference type="CDD" id="cd00761">
    <property type="entry name" value="Glyco_tranf_GTA_type"/>
    <property type="match status" value="1"/>
</dbReference>
<comment type="caution">
    <text evidence="2">The sequence shown here is derived from an EMBL/GenBank/DDBJ whole genome shotgun (WGS) entry which is preliminary data.</text>
</comment>
<evidence type="ECO:0000259" key="1">
    <source>
        <dbReference type="Pfam" id="PF00535"/>
    </source>
</evidence>
<dbReference type="AlphaFoldDB" id="A0A2G9ZDT5"/>
<dbReference type="InterPro" id="IPR001173">
    <property type="entry name" value="Glyco_trans_2-like"/>
</dbReference>
<dbReference type="Proteomes" id="UP000230447">
    <property type="component" value="Unassembled WGS sequence"/>
</dbReference>
<accession>A0A2G9ZDT5</accession>
<sequence length="273" mass="31292">MNFNNQPKITICIAHFNDTEFILTSLLALKHLTKNPYQVLIKDNGSKRKNLFKLANGIRKYDNVFLSQQPEGFNLRGSEAHGTALNQLVSKVTTPYFVILDADCLFLRKNWDEILIAKINDKVKAIGTKAPLSKPQDFPLMFAILLETTAFKQLNIDFRPKDVSKKQDTGFEIREKYLSAGFAGINIPFKNTRDFKQGPFKNILGVDEYYLESELQIFASHFGRGATLGAAKYAKGTNFIFRLPLIGKFFRIERGKREIKLWLKICEKIIFEQ</sequence>
<evidence type="ECO:0000313" key="2">
    <source>
        <dbReference type="EMBL" id="PIP31343.1"/>
    </source>
</evidence>
<protein>
    <recommendedName>
        <fullName evidence="1">Glycosyltransferase 2-like domain-containing protein</fullName>
    </recommendedName>
</protein>
<dbReference type="SUPFAM" id="SSF53448">
    <property type="entry name" value="Nucleotide-diphospho-sugar transferases"/>
    <property type="match status" value="1"/>
</dbReference>
<name>A0A2G9ZDT5_9BACT</name>
<organism evidence="2 3">
    <name type="scientific">bacterium (Candidatus Gribaldobacteria) CG23_combo_of_CG06-09_8_20_14_all_37_87_8</name>
    <dbReference type="NCBI Taxonomy" id="2014278"/>
    <lineage>
        <taxon>Bacteria</taxon>
        <taxon>Candidatus Gribaldobacteria</taxon>
    </lineage>
</organism>
<dbReference type="EMBL" id="PCSB01000087">
    <property type="protein sequence ID" value="PIP31343.1"/>
    <property type="molecule type" value="Genomic_DNA"/>
</dbReference>
<feature type="domain" description="Glycosyltransferase 2-like" evidence="1">
    <location>
        <begin position="10"/>
        <end position="128"/>
    </location>
</feature>
<gene>
    <name evidence="2" type="ORF">COX24_04125</name>
</gene>
<reference evidence="2 3" key="1">
    <citation type="submission" date="2017-09" db="EMBL/GenBank/DDBJ databases">
        <title>Depth-based differentiation of microbial function through sediment-hosted aquifers and enrichment of novel symbionts in the deep terrestrial subsurface.</title>
        <authorList>
            <person name="Probst A.J."/>
            <person name="Ladd B."/>
            <person name="Jarett J.K."/>
            <person name="Geller-Mcgrath D.E."/>
            <person name="Sieber C.M."/>
            <person name="Emerson J.B."/>
            <person name="Anantharaman K."/>
            <person name="Thomas B.C."/>
            <person name="Malmstrom R."/>
            <person name="Stieglmeier M."/>
            <person name="Klingl A."/>
            <person name="Woyke T."/>
            <person name="Ryan C.M."/>
            <person name="Banfield J.F."/>
        </authorList>
    </citation>
    <scope>NUCLEOTIDE SEQUENCE [LARGE SCALE GENOMIC DNA]</scope>
    <source>
        <strain evidence="2">CG23_combo_of_CG06-09_8_20_14_all_37_87_8</strain>
    </source>
</reference>
<evidence type="ECO:0000313" key="3">
    <source>
        <dbReference type="Proteomes" id="UP000230447"/>
    </source>
</evidence>
<dbReference type="InterPro" id="IPR029044">
    <property type="entry name" value="Nucleotide-diphossugar_trans"/>
</dbReference>
<dbReference type="Gene3D" id="3.90.550.10">
    <property type="entry name" value="Spore Coat Polysaccharide Biosynthesis Protein SpsA, Chain A"/>
    <property type="match status" value="1"/>
</dbReference>
<proteinExistence type="predicted"/>
<dbReference type="Pfam" id="PF00535">
    <property type="entry name" value="Glycos_transf_2"/>
    <property type="match status" value="1"/>
</dbReference>